<proteinExistence type="inferred from homology"/>
<evidence type="ECO:0000313" key="7">
    <source>
        <dbReference type="Proteomes" id="UP001152885"/>
    </source>
</evidence>
<dbReference type="GO" id="GO:0016787">
    <property type="term" value="F:hydrolase activity"/>
    <property type="evidence" value="ECO:0007669"/>
    <property type="project" value="UniProtKB-KW"/>
</dbReference>
<feature type="active site" description="Charge relay system" evidence="3">
    <location>
        <position position="161"/>
    </location>
</feature>
<organism evidence="6 7">
    <name type="scientific">Candida verbasci</name>
    <dbReference type="NCBI Taxonomy" id="1227364"/>
    <lineage>
        <taxon>Eukaryota</taxon>
        <taxon>Fungi</taxon>
        <taxon>Dikarya</taxon>
        <taxon>Ascomycota</taxon>
        <taxon>Saccharomycotina</taxon>
        <taxon>Pichiomycetes</taxon>
        <taxon>Debaryomycetaceae</taxon>
        <taxon>Candida/Lodderomyces clade</taxon>
        <taxon>Candida</taxon>
    </lineage>
</organism>
<feature type="binding site" evidence="4">
    <location>
        <position position="236"/>
    </location>
    <ligand>
        <name>substrate</name>
    </ligand>
</feature>
<comment type="caution">
    <text evidence="6">The sequence shown here is derived from an EMBL/GenBank/DDBJ whole genome shotgun (WGS) entry which is preliminary data.</text>
</comment>
<gene>
    <name evidence="6" type="ORF">CANVERA_P4757</name>
</gene>
<dbReference type="InterPro" id="IPR036928">
    <property type="entry name" value="AS_sf"/>
</dbReference>
<dbReference type="PIRSF" id="PIRSF001221">
    <property type="entry name" value="Amidase_fungi"/>
    <property type="match status" value="1"/>
</dbReference>
<evidence type="ECO:0000256" key="1">
    <source>
        <dbReference type="ARBA" id="ARBA00009199"/>
    </source>
</evidence>
<dbReference type="InterPro" id="IPR023631">
    <property type="entry name" value="Amidase_dom"/>
</dbReference>
<evidence type="ECO:0000256" key="3">
    <source>
        <dbReference type="PIRSR" id="PIRSR001221-1"/>
    </source>
</evidence>
<keyword evidence="2" id="KW-0378">Hydrolase</keyword>
<evidence type="ECO:0000259" key="5">
    <source>
        <dbReference type="Pfam" id="PF01425"/>
    </source>
</evidence>
<feature type="active site" description="Acyl-ester intermediate" evidence="3">
    <location>
        <position position="260"/>
    </location>
</feature>
<evidence type="ECO:0000313" key="6">
    <source>
        <dbReference type="EMBL" id="CAI5760247.1"/>
    </source>
</evidence>
<dbReference type="Gene3D" id="3.90.1300.10">
    <property type="entry name" value="Amidase signature (AS) domain"/>
    <property type="match status" value="1"/>
</dbReference>
<protein>
    <recommendedName>
        <fullName evidence="5">Amidase domain-containing protein</fullName>
    </recommendedName>
</protein>
<comment type="similarity">
    <text evidence="1">Belongs to the amidase family.</text>
</comment>
<evidence type="ECO:0000256" key="2">
    <source>
        <dbReference type="ARBA" id="ARBA00022801"/>
    </source>
</evidence>
<feature type="domain" description="Amidase" evidence="5">
    <location>
        <begin position="105"/>
        <end position="558"/>
    </location>
</feature>
<dbReference type="Pfam" id="PF01425">
    <property type="entry name" value="Amidase"/>
    <property type="match status" value="1"/>
</dbReference>
<reference evidence="6" key="1">
    <citation type="submission" date="2022-12" db="EMBL/GenBank/DDBJ databases">
        <authorList>
            <person name="Brejova B."/>
        </authorList>
    </citation>
    <scope>NUCLEOTIDE SEQUENCE</scope>
</reference>
<feature type="binding site" evidence="4">
    <location>
        <begin position="257"/>
        <end position="260"/>
    </location>
    <ligand>
        <name>substrate</name>
    </ligand>
</feature>
<dbReference type="SUPFAM" id="SSF75304">
    <property type="entry name" value="Amidase signature (AS) enzymes"/>
    <property type="match status" value="1"/>
</dbReference>
<sequence length="577" mass="65099">MSSQEAIFNSFLTKETFEGFEDNERYTKEWLPKVEKYRQALADSIPDSCKAPLPKPIDELINEQFNAMDYMYSAKLLTDDEFKITDTPAYKLVEQMSKGELTAVEVYRAFAHRAIIAHQFTNCAMEFFFHEGLQQAEERDAYFRETGKIVGPLHGLPFSLKEHMDYKGKITHAGYVSMIDNIPEEHGVTVDILQKLGAVYYVRTNEPQTLMHLDSNNNYTGLTKCPFNLLLSAGGSSSGEGAISAFGGAALGIGSDIGGSIRSPAAFSGTLGLRTSTRRVSDIGSVSAFGGFETVPCVMGPFARCVEDIDYWMKSYLNEGKPWERDGWVLPMPWRQVAKPAPKDLTIAVTRDDGLVRVSPPIRRAINEVVEKLKAAGVKIVEFQPPNTKLAYETLNKAYNCDGNLISKEFLSASGEPLVKLTKWNLNFGDGAKQYTIGENRQLNIIRDKLRTEYTRYLVDNKIDFILSPTYNNVAPHSEEIYNWSYTGLYNILDFPTLVFQSGVFQDPNVDRWTEEDLKYEYRSDLEKLENENYKPDEFIGAPVGLQLTGRRYFDEEIVAAGKTIVDDILKVDLFKH</sequence>
<evidence type="ECO:0000256" key="4">
    <source>
        <dbReference type="PIRSR" id="PIRSR001221-2"/>
    </source>
</evidence>
<dbReference type="AlphaFoldDB" id="A0A9W4U1I1"/>
<dbReference type="Proteomes" id="UP001152885">
    <property type="component" value="Unassembled WGS sequence"/>
</dbReference>
<dbReference type="PANTHER" id="PTHR46072:SF4">
    <property type="entry name" value="AMIDASE C550.07-RELATED"/>
    <property type="match status" value="1"/>
</dbReference>
<keyword evidence="7" id="KW-1185">Reference proteome</keyword>
<accession>A0A9W4U1I1</accession>
<dbReference type="EMBL" id="CANTUO010000006">
    <property type="protein sequence ID" value="CAI5760247.1"/>
    <property type="molecule type" value="Genomic_DNA"/>
</dbReference>
<feature type="binding site" evidence="4">
    <location>
        <position position="210"/>
    </location>
    <ligand>
        <name>substrate</name>
    </ligand>
</feature>
<feature type="active site" description="Charge relay system" evidence="3">
    <location>
        <position position="236"/>
    </location>
</feature>
<dbReference type="PANTHER" id="PTHR46072">
    <property type="entry name" value="AMIDASE-RELATED-RELATED"/>
    <property type="match status" value="1"/>
</dbReference>
<name>A0A9W4U1I1_9ASCO</name>
<dbReference type="OrthoDB" id="6428749at2759"/>